<dbReference type="EMBL" id="PYLS01000005">
    <property type="protein sequence ID" value="PST82654.1"/>
    <property type="molecule type" value="Genomic_DNA"/>
</dbReference>
<comment type="caution">
    <text evidence="3">The sequence shown here is derived from an EMBL/GenBank/DDBJ whole genome shotgun (WGS) entry which is preliminary data.</text>
</comment>
<evidence type="ECO:0000259" key="2">
    <source>
        <dbReference type="Pfam" id="PF12729"/>
    </source>
</evidence>
<proteinExistence type="predicted"/>
<evidence type="ECO:0000313" key="3">
    <source>
        <dbReference type="EMBL" id="PST82654.1"/>
    </source>
</evidence>
<dbReference type="Pfam" id="PF12729">
    <property type="entry name" value="4HB_MCP_1"/>
    <property type="match status" value="1"/>
</dbReference>
<evidence type="ECO:0000313" key="4">
    <source>
        <dbReference type="Proteomes" id="UP000240912"/>
    </source>
</evidence>
<keyword evidence="1" id="KW-0472">Membrane</keyword>
<name>A0A2T3HJN8_9SPHI</name>
<reference evidence="3 4" key="1">
    <citation type="submission" date="2018-03" db="EMBL/GenBank/DDBJ databases">
        <authorList>
            <person name="Keele B.F."/>
        </authorList>
    </citation>
    <scope>NUCLEOTIDE SEQUENCE [LARGE SCALE GENOMIC DNA]</scope>
    <source>
        <strain evidence="3 4">YL28-9</strain>
    </source>
</reference>
<dbReference type="AlphaFoldDB" id="A0A2T3HJN8"/>
<evidence type="ECO:0000256" key="1">
    <source>
        <dbReference type="SAM" id="Phobius"/>
    </source>
</evidence>
<protein>
    <recommendedName>
        <fullName evidence="2">Chemotaxis methyl-accepting receptor HlyB-like 4HB MCP domain-containing protein</fullName>
    </recommendedName>
</protein>
<sequence>MLFGFGIFGYFAGRQSPPGFHMDFAYFFKNKIRVALLLFCVMGCLLLIRILEDKSVKSINESFVSLYKDRLVPATDLFFVGEQLHAKERALSHALLYDSQGAVADPGPQLARSNGILDSLVTKYSRTYLVKTEKQQLALFREQLRRERQAETSVLALYRSGERRAALQLYEAEAREHARQTNLHLAKLISIQHAVADELLAGSDVFVSGTKLYSFVQTALAILIGAVIVSLLFASKTVNVQQDKFKLN</sequence>
<organism evidence="3 4">
    <name type="scientific">Pedobacter yulinensis</name>
    <dbReference type="NCBI Taxonomy" id="2126353"/>
    <lineage>
        <taxon>Bacteria</taxon>
        <taxon>Pseudomonadati</taxon>
        <taxon>Bacteroidota</taxon>
        <taxon>Sphingobacteriia</taxon>
        <taxon>Sphingobacteriales</taxon>
        <taxon>Sphingobacteriaceae</taxon>
        <taxon>Pedobacter</taxon>
    </lineage>
</organism>
<dbReference type="OrthoDB" id="1438991at2"/>
<feature type="transmembrane region" description="Helical" evidence="1">
    <location>
        <begin position="32"/>
        <end position="51"/>
    </location>
</feature>
<gene>
    <name evidence="3" type="ORF">C7T94_08305</name>
</gene>
<feature type="transmembrane region" description="Helical" evidence="1">
    <location>
        <begin position="212"/>
        <end position="234"/>
    </location>
</feature>
<keyword evidence="1" id="KW-1133">Transmembrane helix</keyword>
<dbReference type="InterPro" id="IPR024478">
    <property type="entry name" value="HlyB_4HB_MCP"/>
</dbReference>
<keyword evidence="1" id="KW-0812">Transmembrane</keyword>
<keyword evidence="4" id="KW-1185">Reference proteome</keyword>
<accession>A0A2T3HJN8</accession>
<feature type="domain" description="Chemotaxis methyl-accepting receptor HlyB-like 4HB MCP" evidence="2">
    <location>
        <begin position="31"/>
        <end position="199"/>
    </location>
</feature>
<dbReference type="Proteomes" id="UP000240912">
    <property type="component" value="Unassembled WGS sequence"/>
</dbReference>